<comment type="caution">
    <text evidence="1">The sequence shown here is derived from an EMBL/GenBank/DDBJ whole genome shotgun (WGS) entry which is preliminary data.</text>
</comment>
<reference evidence="1" key="1">
    <citation type="submission" date="2023-08" db="EMBL/GenBank/DDBJ databases">
        <title>Black Yeasts Isolated from many extreme environments.</title>
        <authorList>
            <person name="Coleine C."/>
            <person name="Stajich J.E."/>
            <person name="Selbmann L."/>
        </authorList>
    </citation>
    <scope>NUCLEOTIDE SEQUENCE</scope>
    <source>
        <strain evidence="1">CCFEE 5810</strain>
    </source>
</reference>
<accession>A0AAN8A1I2</accession>
<evidence type="ECO:0000313" key="2">
    <source>
        <dbReference type="Proteomes" id="UP001310594"/>
    </source>
</evidence>
<protein>
    <submittedName>
        <fullName evidence="1">Uncharacterized protein</fullName>
    </submittedName>
</protein>
<evidence type="ECO:0000313" key="1">
    <source>
        <dbReference type="EMBL" id="KAK5698283.1"/>
    </source>
</evidence>
<name>A0AAN8A1I2_9PEZI</name>
<gene>
    <name evidence="1" type="ORF">LTR97_007244</name>
</gene>
<dbReference type="AlphaFoldDB" id="A0AAN8A1I2"/>
<dbReference type="EMBL" id="JAVRQU010000010">
    <property type="protein sequence ID" value="KAK5698283.1"/>
    <property type="molecule type" value="Genomic_DNA"/>
</dbReference>
<dbReference type="Proteomes" id="UP001310594">
    <property type="component" value="Unassembled WGS sequence"/>
</dbReference>
<organism evidence="1 2">
    <name type="scientific">Elasticomyces elasticus</name>
    <dbReference type="NCBI Taxonomy" id="574655"/>
    <lineage>
        <taxon>Eukaryota</taxon>
        <taxon>Fungi</taxon>
        <taxon>Dikarya</taxon>
        <taxon>Ascomycota</taxon>
        <taxon>Pezizomycotina</taxon>
        <taxon>Dothideomycetes</taxon>
        <taxon>Dothideomycetidae</taxon>
        <taxon>Mycosphaerellales</taxon>
        <taxon>Teratosphaeriaceae</taxon>
        <taxon>Elasticomyces</taxon>
    </lineage>
</organism>
<sequence>MPFLPDDVFLVVVGHTDIDTFLNIRLLSRHVGALIETHINGITASVARSTFPRQTRILMHAPDDGSNDADCLGWLKDLRYQQLAAIVVERQMPGAEITAEDPLGDDLRRAIAKGWRVLTHCSKMAREVALISPEYLPQRSHHGARTQGADTAETEELREIEAYRRYSLYFETLQIEDMKGYQQLQNTLVQKVFGFEWHGPVALGTHKDLPGNKENEQWVSSYLLRLGAQPFWQAWWASGALSMQASIRETVEAVWDLRNDAARLSERQKAEVLKYQIWTMACDIEYRLWSGTPTQHRVPPEVAALLEIPASYTLSHQRMLLTEQEEGLPPRAFDSVRFAQTLDARVIGIAAYVPLPERRPNVAVCCGPNMNPRRIPSVTKEYEQLFTGWEEGWRTRHGWDRQLVVLKERLVQAGSV</sequence>
<proteinExistence type="predicted"/>